<accession>A0A2S3R067</accession>
<evidence type="ECO:0000313" key="2">
    <source>
        <dbReference type="EMBL" id="POB45579.1"/>
    </source>
</evidence>
<name>A0A2S3R067_VIBVL</name>
<evidence type="ECO:0000256" key="1">
    <source>
        <dbReference type="SAM" id="Phobius"/>
    </source>
</evidence>
<reference evidence="2 3" key="1">
    <citation type="journal article" date="2018" name="Front. Microbiol.">
        <title>Phylogeny of Vibrio vulnificus from the Analysis of the Core-Genome: Implications for Intra-Species Taxonomy.</title>
        <authorList>
            <person name="Roig F.J."/>
            <person name="Gonzalez-Candelas F."/>
            <person name="Sanjuan E."/>
            <person name="Fouz B."/>
            <person name="Feil E.J."/>
            <person name="Llorens C."/>
            <person name="Baker-Austin C."/>
            <person name="Oliver J.D."/>
            <person name="Danin-Poleg Y."/>
            <person name="Gibas C.J."/>
            <person name="Kashi Y."/>
            <person name="Gulig P.A."/>
            <person name="Morrison S.S."/>
            <person name="Amaro C."/>
        </authorList>
    </citation>
    <scope>NUCLEOTIDE SEQUENCE [LARGE SCALE GENOMIC DNA]</scope>
    <source>
        <strain evidence="2 3">CECT4608</strain>
    </source>
</reference>
<dbReference type="InterPro" id="IPR025489">
    <property type="entry name" value="DUF4381"/>
</dbReference>
<keyword evidence="1" id="KW-0812">Transmembrane</keyword>
<evidence type="ECO:0000313" key="3">
    <source>
        <dbReference type="Proteomes" id="UP000237466"/>
    </source>
</evidence>
<dbReference type="AlphaFoldDB" id="A0A2S3R067"/>
<organism evidence="2 3">
    <name type="scientific">Vibrio vulnificus</name>
    <dbReference type="NCBI Taxonomy" id="672"/>
    <lineage>
        <taxon>Bacteria</taxon>
        <taxon>Pseudomonadati</taxon>
        <taxon>Pseudomonadota</taxon>
        <taxon>Gammaproteobacteria</taxon>
        <taxon>Vibrionales</taxon>
        <taxon>Vibrionaceae</taxon>
        <taxon>Vibrio</taxon>
    </lineage>
</organism>
<dbReference type="RefSeq" id="WP_103200785.1">
    <property type="nucleotide sequence ID" value="NZ_JAERHU010000002.1"/>
</dbReference>
<dbReference type="Proteomes" id="UP000237466">
    <property type="component" value="Unassembled WGS sequence"/>
</dbReference>
<dbReference type="Pfam" id="PF14316">
    <property type="entry name" value="DUF4381"/>
    <property type="match status" value="1"/>
</dbReference>
<proteinExistence type="predicted"/>
<evidence type="ECO:0008006" key="4">
    <source>
        <dbReference type="Google" id="ProtNLM"/>
    </source>
</evidence>
<sequence length="156" mass="17917">MTTNSTPLELQPLILPAVPSWFPLAWGWWASFASVVMALLLLTAFFLWRKKRLKAKRAALKLFVKPITPHTPSSAIELLRQAALCYYPREAIASLHGEQWYQFLDLQLGETRFSDKMPLWQAALYQNKHGEHDSELVNDCLVWVEKALPPKRGMRG</sequence>
<protein>
    <recommendedName>
        <fullName evidence="4">DUF4381 domain-containing protein</fullName>
    </recommendedName>
</protein>
<keyword evidence="1" id="KW-1133">Transmembrane helix</keyword>
<feature type="transmembrane region" description="Helical" evidence="1">
    <location>
        <begin position="26"/>
        <end position="48"/>
    </location>
</feature>
<dbReference type="EMBL" id="PDGH01000113">
    <property type="protein sequence ID" value="POB45579.1"/>
    <property type="molecule type" value="Genomic_DNA"/>
</dbReference>
<gene>
    <name evidence="2" type="ORF">CRN52_16530</name>
</gene>
<comment type="caution">
    <text evidence="2">The sequence shown here is derived from an EMBL/GenBank/DDBJ whole genome shotgun (WGS) entry which is preliminary data.</text>
</comment>
<keyword evidence="1" id="KW-0472">Membrane</keyword>